<accession>A0ABQ4PD27</accession>
<evidence type="ECO:0000313" key="11">
    <source>
        <dbReference type="EMBL" id="GIU45469.1"/>
    </source>
</evidence>
<sequence length="253" mass="27285">MVKLAKKIALGFLIYLVFLVVLFPASMAVKLAPLPSNVTISGVSGTIWAGSIDMLSVQKRQVEMITWDLNVLSLLTGTVKADVVIGSRASAVNGKGTIAYSMSGLDASGLRFEAPSSFLLGRTNLPFRTKINGDLSVLVDTFEQGLPWCEQLSGKLFLNQVNVTNQFGKYPLGDIALGLACLDGKVELTTDEKLNGLGLDGTIVLADQKMVQVNAKIREVNTQPDDLKKALSFLGKKDSQGYYPITYQGRLPI</sequence>
<dbReference type="EMBL" id="BPEY01000028">
    <property type="protein sequence ID" value="GIU45469.1"/>
    <property type="molecule type" value="Genomic_DNA"/>
</dbReference>
<keyword evidence="6" id="KW-0997">Cell inner membrane</keyword>
<dbReference type="Pfam" id="PF01203">
    <property type="entry name" value="T2SSN"/>
    <property type="match status" value="1"/>
</dbReference>
<keyword evidence="8" id="KW-0653">Protein transport</keyword>
<evidence type="ECO:0000256" key="5">
    <source>
        <dbReference type="ARBA" id="ARBA00022475"/>
    </source>
</evidence>
<evidence type="ECO:0000256" key="4">
    <source>
        <dbReference type="ARBA" id="ARBA00022448"/>
    </source>
</evidence>
<keyword evidence="12" id="KW-1185">Reference proteome</keyword>
<evidence type="ECO:0000313" key="12">
    <source>
        <dbReference type="Proteomes" id="UP000887104"/>
    </source>
</evidence>
<evidence type="ECO:0000256" key="3">
    <source>
        <dbReference type="ARBA" id="ARBA00021563"/>
    </source>
</evidence>
<evidence type="ECO:0000256" key="2">
    <source>
        <dbReference type="ARBA" id="ARBA00007208"/>
    </source>
</evidence>
<evidence type="ECO:0000256" key="9">
    <source>
        <dbReference type="ARBA" id="ARBA00023136"/>
    </source>
</evidence>
<dbReference type="Proteomes" id="UP000887104">
    <property type="component" value="Unassembled WGS sequence"/>
</dbReference>
<evidence type="ECO:0000256" key="8">
    <source>
        <dbReference type="ARBA" id="ARBA00022927"/>
    </source>
</evidence>
<organism evidence="11 12">
    <name type="scientific">Shewanella sairae</name>
    <dbReference type="NCBI Taxonomy" id="190310"/>
    <lineage>
        <taxon>Bacteria</taxon>
        <taxon>Pseudomonadati</taxon>
        <taxon>Pseudomonadota</taxon>
        <taxon>Gammaproteobacteria</taxon>
        <taxon>Alteromonadales</taxon>
        <taxon>Shewanellaceae</taxon>
        <taxon>Shewanella</taxon>
    </lineage>
</organism>
<evidence type="ECO:0000256" key="10">
    <source>
        <dbReference type="ARBA" id="ARBA00030772"/>
    </source>
</evidence>
<comment type="caution">
    <text evidence="11">The sequence shown here is derived from an EMBL/GenBank/DDBJ whole genome shotgun (WGS) entry which is preliminary data.</text>
</comment>
<proteinExistence type="inferred from homology"/>
<evidence type="ECO:0000256" key="1">
    <source>
        <dbReference type="ARBA" id="ARBA00004533"/>
    </source>
</evidence>
<evidence type="ECO:0000256" key="6">
    <source>
        <dbReference type="ARBA" id="ARBA00022519"/>
    </source>
</evidence>
<gene>
    <name evidence="11" type="primary">gspN</name>
    <name evidence="11" type="ORF">TUM4438_19010</name>
</gene>
<name>A0ABQ4PD27_9GAMM</name>
<keyword evidence="7" id="KW-0812">Transmembrane</keyword>
<comment type="similarity">
    <text evidence="2">Belongs to the GSP N family.</text>
</comment>
<keyword evidence="4" id="KW-0813">Transport</keyword>
<comment type="subcellular location">
    <subcellularLocation>
        <location evidence="1">Cell inner membrane</location>
    </subcellularLocation>
</comment>
<keyword evidence="9" id="KW-0472">Membrane</keyword>
<dbReference type="InterPro" id="IPR022792">
    <property type="entry name" value="T2SS_protein-GspN"/>
</dbReference>
<reference evidence="11" key="1">
    <citation type="submission" date="2021-05" db="EMBL/GenBank/DDBJ databases">
        <title>Molecular characterization for Shewanella algae harboring chromosomal blaOXA-55-like strains isolated from clinical and environment sample.</title>
        <authorList>
            <person name="Ohama Y."/>
            <person name="Aoki K."/>
            <person name="Harada S."/>
            <person name="Moriya K."/>
            <person name="Ishii Y."/>
            <person name="Tateda K."/>
        </authorList>
    </citation>
    <scope>NUCLEOTIDE SEQUENCE</scope>
    <source>
        <strain evidence="11">JCM 11563</strain>
    </source>
</reference>
<keyword evidence="5" id="KW-1003">Cell membrane</keyword>
<evidence type="ECO:0000256" key="7">
    <source>
        <dbReference type="ARBA" id="ARBA00022692"/>
    </source>
</evidence>
<protein>
    <recommendedName>
        <fullName evidence="3">Type II secretion system protein N</fullName>
    </recommendedName>
    <alternativeName>
        <fullName evidence="10">General secretion pathway protein N</fullName>
    </alternativeName>
</protein>